<proteinExistence type="predicted"/>
<evidence type="ECO:0000313" key="6">
    <source>
        <dbReference type="EMBL" id="NML44625.1"/>
    </source>
</evidence>
<dbReference type="GO" id="GO:0006355">
    <property type="term" value="P:regulation of DNA-templated transcription"/>
    <property type="evidence" value="ECO:0007669"/>
    <property type="project" value="InterPro"/>
</dbReference>
<evidence type="ECO:0000256" key="3">
    <source>
        <dbReference type="PROSITE-ProRule" id="PRU00169"/>
    </source>
</evidence>
<dbReference type="Pfam" id="PF00196">
    <property type="entry name" value="GerE"/>
    <property type="match status" value="1"/>
</dbReference>
<dbReference type="RefSeq" id="WP_169418739.1">
    <property type="nucleotide sequence ID" value="NZ_JABBFX010000001.1"/>
</dbReference>
<dbReference type="InterPro" id="IPR039420">
    <property type="entry name" value="WalR-like"/>
</dbReference>
<evidence type="ECO:0000256" key="1">
    <source>
        <dbReference type="ARBA" id="ARBA00022553"/>
    </source>
</evidence>
<dbReference type="GO" id="GO:0000160">
    <property type="term" value="P:phosphorelay signal transduction system"/>
    <property type="evidence" value="ECO:0007669"/>
    <property type="project" value="InterPro"/>
</dbReference>
<dbReference type="SMART" id="SM00448">
    <property type="entry name" value="REC"/>
    <property type="match status" value="1"/>
</dbReference>
<dbReference type="PROSITE" id="PS50043">
    <property type="entry name" value="HTH_LUXR_2"/>
    <property type="match status" value="1"/>
</dbReference>
<sequence length="210" mass="22704">MIGILLVDDHAVVREGYRRFLERSDDLRVLGEAEDAEEGYRLWQQCAPDVTVVDLSMRGTGGLRLLQRVTARAPSARCLVFSMYEDALVAQRALEAGARGYVTKSSQPEVLVQAVRAVHAGEVYLSADIVQGRAALAQDAGRLATLTGKEHEIFRLLAQGRSVADIASLLNLSAKTVANHQSQIRDKLGLATAAALVHLALRHGVIEATP</sequence>
<dbReference type="SUPFAM" id="SSF46894">
    <property type="entry name" value="C-terminal effector domain of the bipartite response regulators"/>
    <property type="match status" value="1"/>
</dbReference>
<evidence type="ECO:0000313" key="7">
    <source>
        <dbReference type="Proteomes" id="UP000541185"/>
    </source>
</evidence>
<keyword evidence="2" id="KW-0238">DNA-binding</keyword>
<name>A0A848H1E0_9BURK</name>
<dbReference type="InterPro" id="IPR011006">
    <property type="entry name" value="CheY-like_superfamily"/>
</dbReference>
<feature type="domain" description="HTH luxR-type" evidence="4">
    <location>
        <begin position="139"/>
        <end position="204"/>
    </location>
</feature>
<evidence type="ECO:0000259" key="5">
    <source>
        <dbReference type="PROSITE" id="PS50110"/>
    </source>
</evidence>
<dbReference type="PRINTS" id="PR00038">
    <property type="entry name" value="HTHLUXR"/>
</dbReference>
<evidence type="ECO:0000259" key="4">
    <source>
        <dbReference type="PROSITE" id="PS50043"/>
    </source>
</evidence>
<comment type="caution">
    <text evidence="6">The sequence shown here is derived from an EMBL/GenBank/DDBJ whole genome shotgun (WGS) entry which is preliminary data.</text>
</comment>
<protein>
    <submittedName>
        <fullName evidence="6">Response regulator transcription factor</fullName>
    </submittedName>
</protein>
<dbReference type="PANTHER" id="PTHR43214">
    <property type="entry name" value="TWO-COMPONENT RESPONSE REGULATOR"/>
    <property type="match status" value="1"/>
</dbReference>
<dbReference type="Pfam" id="PF00072">
    <property type="entry name" value="Response_reg"/>
    <property type="match status" value="1"/>
</dbReference>
<reference evidence="6 7" key="1">
    <citation type="submission" date="2020-04" db="EMBL/GenBank/DDBJ databases">
        <title>Ramlibacter sp. G-1-2-2 isolated from soil.</title>
        <authorList>
            <person name="Dahal R.H."/>
        </authorList>
    </citation>
    <scope>NUCLEOTIDE SEQUENCE [LARGE SCALE GENOMIC DNA]</scope>
    <source>
        <strain evidence="6 7">G-1-2-2</strain>
    </source>
</reference>
<dbReference type="Proteomes" id="UP000541185">
    <property type="component" value="Unassembled WGS sequence"/>
</dbReference>
<feature type="domain" description="Response regulatory" evidence="5">
    <location>
        <begin position="3"/>
        <end position="119"/>
    </location>
</feature>
<gene>
    <name evidence="6" type="ORF">HHL11_12740</name>
</gene>
<dbReference type="SMART" id="SM00421">
    <property type="entry name" value="HTH_LUXR"/>
    <property type="match status" value="1"/>
</dbReference>
<evidence type="ECO:0000256" key="2">
    <source>
        <dbReference type="ARBA" id="ARBA00023125"/>
    </source>
</evidence>
<dbReference type="PROSITE" id="PS50110">
    <property type="entry name" value="RESPONSE_REGULATORY"/>
    <property type="match status" value="1"/>
</dbReference>
<dbReference type="EMBL" id="JABBFX010000001">
    <property type="protein sequence ID" value="NML44625.1"/>
    <property type="molecule type" value="Genomic_DNA"/>
</dbReference>
<dbReference type="InterPro" id="IPR001789">
    <property type="entry name" value="Sig_transdc_resp-reg_receiver"/>
</dbReference>
<dbReference type="PANTHER" id="PTHR43214:SF43">
    <property type="entry name" value="TWO-COMPONENT RESPONSE REGULATOR"/>
    <property type="match status" value="1"/>
</dbReference>
<accession>A0A848H1E0</accession>
<dbReference type="CDD" id="cd17535">
    <property type="entry name" value="REC_NarL-like"/>
    <property type="match status" value="1"/>
</dbReference>
<dbReference type="CDD" id="cd06170">
    <property type="entry name" value="LuxR_C_like"/>
    <property type="match status" value="1"/>
</dbReference>
<dbReference type="InterPro" id="IPR058245">
    <property type="entry name" value="NreC/VraR/RcsB-like_REC"/>
</dbReference>
<dbReference type="SUPFAM" id="SSF52172">
    <property type="entry name" value="CheY-like"/>
    <property type="match status" value="1"/>
</dbReference>
<dbReference type="InterPro" id="IPR016032">
    <property type="entry name" value="Sig_transdc_resp-reg_C-effctor"/>
</dbReference>
<dbReference type="GO" id="GO:0003677">
    <property type="term" value="F:DNA binding"/>
    <property type="evidence" value="ECO:0007669"/>
    <property type="project" value="UniProtKB-KW"/>
</dbReference>
<dbReference type="InterPro" id="IPR000792">
    <property type="entry name" value="Tscrpt_reg_LuxR_C"/>
</dbReference>
<organism evidence="6 7">
    <name type="scientific">Ramlibacter agri</name>
    <dbReference type="NCBI Taxonomy" id="2728837"/>
    <lineage>
        <taxon>Bacteria</taxon>
        <taxon>Pseudomonadati</taxon>
        <taxon>Pseudomonadota</taxon>
        <taxon>Betaproteobacteria</taxon>
        <taxon>Burkholderiales</taxon>
        <taxon>Comamonadaceae</taxon>
        <taxon>Ramlibacter</taxon>
    </lineage>
</organism>
<feature type="modified residue" description="4-aspartylphosphate" evidence="3">
    <location>
        <position position="54"/>
    </location>
</feature>
<keyword evidence="7" id="KW-1185">Reference proteome</keyword>
<dbReference type="AlphaFoldDB" id="A0A848H1E0"/>
<keyword evidence="1 3" id="KW-0597">Phosphoprotein</keyword>
<dbReference type="Gene3D" id="3.40.50.2300">
    <property type="match status" value="1"/>
</dbReference>